<evidence type="ECO:0000259" key="24">
    <source>
        <dbReference type="PROSITE" id="PS50927"/>
    </source>
</evidence>
<feature type="signal peptide" evidence="22">
    <location>
        <begin position="1"/>
        <end position="21"/>
    </location>
</feature>
<dbReference type="PROSITE" id="PS50948">
    <property type="entry name" value="PAN"/>
    <property type="match status" value="1"/>
</dbReference>
<dbReference type="GO" id="GO:0030246">
    <property type="term" value="F:carbohydrate binding"/>
    <property type="evidence" value="ECO:0007669"/>
    <property type="project" value="UniProtKB-KW"/>
</dbReference>
<accession>A0A5J5A3C9</accession>
<dbReference type="GO" id="GO:0004674">
    <property type="term" value="F:protein serine/threonine kinase activity"/>
    <property type="evidence" value="ECO:0007669"/>
    <property type="project" value="UniProtKB-KW"/>
</dbReference>
<keyword evidence="6" id="KW-0808">Transferase</keyword>
<keyword evidence="20" id="KW-0245">EGF-like domain</keyword>
<evidence type="ECO:0000256" key="12">
    <source>
        <dbReference type="ARBA" id="ARBA00022840"/>
    </source>
</evidence>
<evidence type="ECO:0000259" key="23">
    <source>
        <dbReference type="PROSITE" id="PS50026"/>
    </source>
</evidence>
<dbReference type="InterPro" id="IPR003609">
    <property type="entry name" value="Pan_app"/>
</dbReference>
<comment type="caution">
    <text evidence="20">Lacks conserved residue(s) required for the propagation of feature annotation.</text>
</comment>
<comment type="catalytic activity">
    <reaction evidence="18">
        <text>L-threonyl-[protein] + ATP = O-phospho-L-threonyl-[protein] + ADP + H(+)</text>
        <dbReference type="Rhea" id="RHEA:46608"/>
        <dbReference type="Rhea" id="RHEA-COMP:11060"/>
        <dbReference type="Rhea" id="RHEA-COMP:11605"/>
        <dbReference type="ChEBI" id="CHEBI:15378"/>
        <dbReference type="ChEBI" id="CHEBI:30013"/>
        <dbReference type="ChEBI" id="CHEBI:30616"/>
        <dbReference type="ChEBI" id="CHEBI:61977"/>
        <dbReference type="ChEBI" id="CHEBI:456216"/>
        <dbReference type="EC" id="2.7.11.1"/>
    </reaction>
</comment>
<keyword evidence="3" id="KW-1003">Cell membrane</keyword>
<keyword evidence="10" id="KW-0547">Nucleotide-binding</keyword>
<evidence type="ECO:0000256" key="18">
    <source>
        <dbReference type="ARBA" id="ARBA00047899"/>
    </source>
</evidence>
<dbReference type="PROSITE" id="PS50927">
    <property type="entry name" value="BULB_LECTIN"/>
    <property type="match status" value="1"/>
</dbReference>
<feature type="domain" description="EGF-like" evidence="23">
    <location>
        <begin position="281"/>
        <end position="318"/>
    </location>
</feature>
<evidence type="ECO:0000259" key="25">
    <source>
        <dbReference type="PROSITE" id="PS50948"/>
    </source>
</evidence>
<evidence type="ECO:0000313" key="27">
    <source>
        <dbReference type="Proteomes" id="UP000325577"/>
    </source>
</evidence>
<evidence type="ECO:0000256" key="22">
    <source>
        <dbReference type="SAM" id="SignalP"/>
    </source>
</evidence>
<feature type="domain" description="Apple" evidence="25">
    <location>
        <begin position="333"/>
        <end position="417"/>
    </location>
</feature>
<evidence type="ECO:0000256" key="21">
    <source>
        <dbReference type="SAM" id="Phobius"/>
    </source>
</evidence>
<dbReference type="Pfam" id="PF00954">
    <property type="entry name" value="S_locus_glycop"/>
    <property type="match status" value="1"/>
</dbReference>
<keyword evidence="14 21" id="KW-0472">Membrane</keyword>
<feature type="transmembrane region" description="Helical" evidence="21">
    <location>
        <begin position="415"/>
        <end position="438"/>
    </location>
</feature>
<evidence type="ECO:0000256" key="10">
    <source>
        <dbReference type="ARBA" id="ARBA00022741"/>
    </source>
</evidence>
<dbReference type="GO" id="GO:0005524">
    <property type="term" value="F:ATP binding"/>
    <property type="evidence" value="ECO:0007669"/>
    <property type="project" value="UniProtKB-KW"/>
</dbReference>
<dbReference type="SMART" id="SM00108">
    <property type="entry name" value="B_lectin"/>
    <property type="match status" value="1"/>
</dbReference>
<evidence type="ECO:0000256" key="1">
    <source>
        <dbReference type="ARBA" id="ARBA00004251"/>
    </source>
</evidence>
<reference evidence="26 27" key="1">
    <citation type="submission" date="2019-09" db="EMBL/GenBank/DDBJ databases">
        <title>A chromosome-level genome assembly of the Chinese tupelo Nyssa sinensis.</title>
        <authorList>
            <person name="Yang X."/>
            <person name="Kang M."/>
            <person name="Yang Y."/>
            <person name="Xiong H."/>
            <person name="Wang M."/>
            <person name="Zhang Z."/>
            <person name="Wang Z."/>
            <person name="Wu H."/>
            <person name="Ma T."/>
            <person name="Liu J."/>
            <person name="Xi Z."/>
        </authorList>
    </citation>
    <scope>NUCLEOTIDE SEQUENCE [LARGE SCALE GENOMIC DNA]</scope>
    <source>
        <strain evidence="26">J267</strain>
        <tissue evidence="26">Leaf</tissue>
    </source>
</reference>
<dbReference type="InterPro" id="IPR000742">
    <property type="entry name" value="EGF"/>
</dbReference>
<keyword evidence="8 22" id="KW-0732">Signal</keyword>
<dbReference type="EMBL" id="CM018047">
    <property type="protein sequence ID" value="KAA8524518.1"/>
    <property type="molecule type" value="Genomic_DNA"/>
</dbReference>
<dbReference type="InterPro" id="IPR036426">
    <property type="entry name" value="Bulb-type_lectin_dom_sf"/>
</dbReference>
<evidence type="ECO:0000256" key="8">
    <source>
        <dbReference type="ARBA" id="ARBA00022729"/>
    </source>
</evidence>
<dbReference type="GO" id="GO:0048544">
    <property type="term" value="P:recognition of pollen"/>
    <property type="evidence" value="ECO:0007669"/>
    <property type="project" value="InterPro"/>
</dbReference>
<evidence type="ECO:0000256" key="4">
    <source>
        <dbReference type="ARBA" id="ARBA00022527"/>
    </source>
</evidence>
<evidence type="ECO:0000256" key="17">
    <source>
        <dbReference type="ARBA" id="ARBA00023180"/>
    </source>
</evidence>
<feature type="chain" id="PRO_5023890679" description="non-specific serine/threonine protein kinase" evidence="22">
    <location>
        <begin position="22"/>
        <end position="599"/>
    </location>
</feature>
<gene>
    <name evidence="26" type="ORF">F0562_010941</name>
</gene>
<sequence>MLSIIVFMILCMLLGSPLLYCAPTDNLTTGSSLRDRNNDTLISAGGRFQLGFFAPTGNSSYRRYIGIWYLSDPQTVVWVANRDNPLTVRTGIFTLAKDGNLKIINGNDNHYFFTNLSRSSNRTLKLLDSGNLVLSDDQLGTTSWQSFENPTDTFLPGMKMNETLTLTSGISGKDPGSGNFTFKQDDDENHYIINLKNTGVYWKAGVTGSFVTSRKIPLFVAALLSNLSNPVNQTLLKSYDKGKAEVDRNYSNSRMLMKYSGEIQFFSWEDKTGWSLIWSQPGDRCRVNNACGNFGSCNINNKTMMCKCLPGFEPSSPDDFSSGCTRPRNSITCNKNDTFQNLRMMGVGKPDFSMDAVESEKDCTKNCLDKCDCQAYSYKEANRTRRGDTAGVRRCWIWTSNLNNLQEDVVDGYNLSIRVMVSVIIVVLLFCIITFISYKRRVTNQQERGESRERIRAYPVLHLYDSERQVKDLIDSGQFKEEDKKGIDVPFFDLESILAATDNFSDANKLGQGGFGPVYKIGEDRRRSKKIVRSANRLEDLEAVSIPFHHTLEHTCCMDEIAKSERGRRWWLVATEKSEWIVSDRRGSEKIDEDCEMRE</sequence>
<evidence type="ECO:0000313" key="26">
    <source>
        <dbReference type="EMBL" id="KAA8524518.1"/>
    </source>
</evidence>
<evidence type="ECO:0000256" key="5">
    <source>
        <dbReference type="ARBA" id="ARBA00022553"/>
    </source>
</evidence>
<evidence type="ECO:0000256" key="7">
    <source>
        <dbReference type="ARBA" id="ARBA00022692"/>
    </source>
</evidence>
<evidence type="ECO:0000256" key="3">
    <source>
        <dbReference type="ARBA" id="ARBA00022475"/>
    </source>
</evidence>
<keyword evidence="12" id="KW-0067">ATP-binding</keyword>
<dbReference type="AlphaFoldDB" id="A0A5J5A3C9"/>
<keyword evidence="7 21" id="KW-0812">Transmembrane</keyword>
<keyword evidence="4" id="KW-0723">Serine/threonine-protein kinase</keyword>
<dbReference type="EC" id="2.7.11.1" evidence="2"/>
<protein>
    <recommendedName>
        <fullName evidence="2">non-specific serine/threonine protein kinase</fullName>
        <ecNumber evidence="2">2.7.11.1</ecNumber>
    </recommendedName>
</protein>
<feature type="domain" description="Bulb-type lectin" evidence="24">
    <location>
        <begin position="26"/>
        <end position="147"/>
    </location>
</feature>
<dbReference type="Gene3D" id="2.90.10.10">
    <property type="entry name" value="Bulb-type lectin domain"/>
    <property type="match status" value="1"/>
</dbReference>
<dbReference type="InterPro" id="IPR000858">
    <property type="entry name" value="S_locus_glycoprot_dom"/>
</dbReference>
<dbReference type="CDD" id="cd00028">
    <property type="entry name" value="B_lectin"/>
    <property type="match status" value="1"/>
</dbReference>
<keyword evidence="9" id="KW-0430">Lectin</keyword>
<comment type="subcellular location">
    <subcellularLocation>
        <location evidence="1">Cell membrane</location>
        <topology evidence="1">Single-pass type I membrane protein</topology>
    </subcellularLocation>
</comment>
<dbReference type="PANTHER" id="PTHR32444:SF235">
    <property type="entry name" value="OS01G0783900 PROTEIN"/>
    <property type="match status" value="1"/>
</dbReference>
<dbReference type="InterPro" id="IPR001480">
    <property type="entry name" value="Bulb-type_lectin_dom"/>
</dbReference>
<keyword evidence="17" id="KW-0325">Glycoprotein</keyword>
<evidence type="ECO:0000256" key="14">
    <source>
        <dbReference type="ARBA" id="ARBA00023136"/>
    </source>
</evidence>
<evidence type="ECO:0000256" key="16">
    <source>
        <dbReference type="ARBA" id="ARBA00023170"/>
    </source>
</evidence>
<name>A0A5J5A3C9_9ASTE</name>
<keyword evidence="5" id="KW-0597">Phosphoprotein</keyword>
<keyword evidence="13 21" id="KW-1133">Transmembrane helix</keyword>
<keyword evidence="15" id="KW-1015">Disulfide bond</keyword>
<evidence type="ECO:0000256" key="20">
    <source>
        <dbReference type="PROSITE-ProRule" id="PRU00076"/>
    </source>
</evidence>
<keyword evidence="16" id="KW-0675">Receptor</keyword>
<dbReference type="SUPFAM" id="SSF51110">
    <property type="entry name" value="alpha-D-mannose-specific plant lectins"/>
    <property type="match status" value="1"/>
</dbReference>
<evidence type="ECO:0000256" key="19">
    <source>
        <dbReference type="ARBA" id="ARBA00048679"/>
    </source>
</evidence>
<evidence type="ECO:0000256" key="9">
    <source>
        <dbReference type="ARBA" id="ARBA00022734"/>
    </source>
</evidence>
<dbReference type="GO" id="GO:0005886">
    <property type="term" value="C:plasma membrane"/>
    <property type="evidence" value="ECO:0007669"/>
    <property type="project" value="UniProtKB-SubCell"/>
</dbReference>
<evidence type="ECO:0000256" key="6">
    <source>
        <dbReference type="ARBA" id="ARBA00022679"/>
    </source>
</evidence>
<dbReference type="PANTHER" id="PTHR32444">
    <property type="entry name" value="BULB-TYPE LECTIN DOMAIN-CONTAINING PROTEIN"/>
    <property type="match status" value="1"/>
</dbReference>
<dbReference type="PROSITE" id="PS50026">
    <property type="entry name" value="EGF_3"/>
    <property type="match status" value="1"/>
</dbReference>
<keyword evidence="11" id="KW-0418">Kinase</keyword>
<keyword evidence="27" id="KW-1185">Reference proteome</keyword>
<dbReference type="Pfam" id="PF08276">
    <property type="entry name" value="PAN_2"/>
    <property type="match status" value="1"/>
</dbReference>
<organism evidence="26 27">
    <name type="scientific">Nyssa sinensis</name>
    <dbReference type="NCBI Taxonomy" id="561372"/>
    <lineage>
        <taxon>Eukaryota</taxon>
        <taxon>Viridiplantae</taxon>
        <taxon>Streptophyta</taxon>
        <taxon>Embryophyta</taxon>
        <taxon>Tracheophyta</taxon>
        <taxon>Spermatophyta</taxon>
        <taxon>Magnoliopsida</taxon>
        <taxon>eudicotyledons</taxon>
        <taxon>Gunneridae</taxon>
        <taxon>Pentapetalae</taxon>
        <taxon>asterids</taxon>
        <taxon>Cornales</taxon>
        <taxon>Nyssaceae</taxon>
        <taxon>Nyssa</taxon>
    </lineage>
</organism>
<evidence type="ECO:0000256" key="15">
    <source>
        <dbReference type="ARBA" id="ARBA00023157"/>
    </source>
</evidence>
<evidence type="ECO:0000256" key="2">
    <source>
        <dbReference type="ARBA" id="ARBA00012513"/>
    </source>
</evidence>
<proteinExistence type="predicted"/>
<evidence type="ECO:0000256" key="13">
    <source>
        <dbReference type="ARBA" id="ARBA00022989"/>
    </source>
</evidence>
<dbReference type="OrthoDB" id="1741851at2759"/>
<comment type="catalytic activity">
    <reaction evidence="19">
        <text>L-seryl-[protein] + ATP = O-phospho-L-seryl-[protein] + ADP + H(+)</text>
        <dbReference type="Rhea" id="RHEA:17989"/>
        <dbReference type="Rhea" id="RHEA-COMP:9863"/>
        <dbReference type="Rhea" id="RHEA-COMP:11604"/>
        <dbReference type="ChEBI" id="CHEBI:15378"/>
        <dbReference type="ChEBI" id="CHEBI:29999"/>
        <dbReference type="ChEBI" id="CHEBI:30616"/>
        <dbReference type="ChEBI" id="CHEBI:83421"/>
        <dbReference type="ChEBI" id="CHEBI:456216"/>
        <dbReference type="EC" id="2.7.11.1"/>
    </reaction>
</comment>
<dbReference type="Gene3D" id="3.30.200.20">
    <property type="entry name" value="Phosphorylase Kinase, domain 1"/>
    <property type="match status" value="1"/>
</dbReference>
<dbReference type="CDD" id="cd01098">
    <property type="entry name" value="PAN_AP_plant"/>
    <property type="match status" value="1"/>
</dbReference>
<evidence type="ECO:0000256" key="11">
    <source>
        <dbReference type="ARBA" id="ARBA00022777"/>
    </source>
</evidence>
<dbReference type="Proteomes" id="UP000325577">
    <property type="component" value="Linkage Group LG4"/>
</dbReference>
<dbReference type="FunFam" id="2.90.10.10:FF:000009">
    <property type="entry name" value="Receptor-like serine/threonine-protein kinase SD1-8"/>
    <property type="match status" value="1"/>
</dbReference>
<dbReference type="Pfam" id="PF01453">
    <property type="entry name" value="B_lectin"/>
    <property type="match status" value="1"/>
</dbReference>